<dbReference type="GO" id="GO:0008481">
    <property type="term" value="F:sphingosine kinase activity"/>
    <property type="evidence" value="ECO:0007669"/>
    <property type="project" value="UniProtKB-EC"/>
</dbReference>
<dbReference type="AlphaFoldDB" id="A0A834ZY78"/>
<organism evidence="9 10">
    <name type="scientific">Tetracentron sinense</name>
    <name type="common">Spur-leaf</name>
    <dbReference type="NCBI Taxonomy" id="13715"/>
    <lineage>
        <taxon>Eukaryota</taxon>
        <taxon>Viridiplantae</taxon>
        <taxon>Streptophyta</taxon>
        <taxon>Embryophyta</taxon>
        <taxon>Tracheophyta</taxon>
        <taxon>Spermatophyta</taxon>
        <taxon>Magnoliopsida</taxon>
        <taxon>Trochodendrales</taxon>
        <taxon>Trochodendraceae</taxon>
        <taxon>Tetracentron</taxon>
    </lineage>
</organism>
<evidence type="ECO:0000256" key="3">
    <source>
        <dbReference type="ARBA" id="ARBA00022741"/>
    </source>
</evidence>
<keyword evidence="3" id="KW-0547">Nucleotide-binding</keyword>
<evidence type="ECO:0000256" key="4">
    <source>
        <dbReference type="ARBA" id="ARBA00022777"/>
    </source>
</evidence>
<sequence>MEQCEGETLTIFEHVRVNGALTLVTLSVDGTIRWTESSERCLTVEEEVLGFSVEGSRIMIRAFVERESGGCCVGSRRIRVRKDFVFESSSEESLRLWCLKLQESIDSLDRPKRLFIFVNPFGGKRSASKIFHDEVKPLLEAADIQFTIQETQYQLHAKEIAQTFDLSKYDGIVCVSGDGILVEVVNGLLQRDDWDSAIKIPLGIIPAGTGNGMVKSLMDSVDDPCSVSNATLAVIRELTFLLHVYALSCVKILQPYACFVHLCFIYVQAINVHWTLLLSCKGRPGLVADIDIESEKYRWMGSSRLDFYALLRIIHLRKYTGRVSFVPAPGYEAYGELGHQKVECTSKLDISCQSQEDTVKVQQHGYRGPSIFLENLEWRTIDGPFVSFSDGSLDLIIIRDCPKSSLLMLMAKLNDGSHVKSPYVLYLKVKAFILEPGQRSEDPMKGGIIDSDGEVLARGEGTYKCEQKDLMAYETIQMTVDQGLATLFSPR</sequence>
<keyword evidence="4" id="KW-0418">Kinase</keyword>
<dbReference type="GO" id="GO:0046512">
    <property type="term" value="P:sphingosine biosynthetic process"/>
    <property type="evidence" value="ECO:0007669"/>
    <property type="project" value="TreeGrafter"/>
</dbReference>
<dbReference type="GO" id="GO:0071215">
    <property type="term" value="P:cellular response to abscisic acid stimulus"/>
    <property type="evidence" value="ECO:0007669"/>
    <property type="project" value="UniProtKB-ARBA"/>
</dbReference>
<comment type="subcellular location">
    <subcellularLocation>
        <location evidence="1">Vacuole membrane</location>
        <topology evidence="1">Peripheral membrane protein</topology>
    </subcellularLocation>
</comment>
<dbReference type="PANTHER" id="PTHR12358">
    <property type="entry name" value="SPHINGOSINE KINASE"/>
    <property type="match status" value="1"/>
</dbReference>
<evidence type="ECO:0000313" key="10">
    <source>
        <dbReference type="Proteomes" id="UP000655225"/>
    </source>
</evidence>
<dbReference type="EMBL" id="JABCRI010000001">
    <property type="protein sequence ID" value="KAF8413970.1"/>
    <property type="molecule type" value="Genomic_DNA"/>
</dbReference>
<evidence type="ECO:0000256" key="2">
    <source>
        <dbReference type="ARBA" id="ARBA00022679"/>
    </source>
</evidence>
<dbReference type="FunFam" id="3.40.50.10330:FF:000005">
    <property type="entry name" value="Sphingosine kinase 2"/>
    <property type="match status" value="1"/>
</dbReference>
<evidence type="ECO:0000259" key="8">
    <source>
        <dbReference type="PROSITE" id="PS50146"/>
    </source>
</evidence>
<dbReference type="PANTHER" id="PTHR12358:SF31">
    <property type="entry name" value="ACYLGLYCEROL KINASE, MITOCHONDRIAL"/>
    <property type="match status" value="1"/>
</dbReference>
<dbReference type="SMART" id="SM00046">
    <property type="entry name" value="DAGKc"/>
    <property type="match status" value="1"/>
</dbReference>
<dbReference type="InterPro" id="IPR050187">
    <property type="entry name" value="Lipid_Phosphate_FormReg"/>
</dbReference>
<dbReference type="Gene3D" id="3.40.50.10330">
    <property type="entry name" value="Probable inorganic polyphosphate/atp-NAD kinase, domain 1"/>
    <property type="match status" value="1"/>
</dbReference>
<dbReference type="Proteomes" id="UP000655225">
    <property type="component" value="Unassembled WGS sequence"/>
</dbReference>
<keyword evidence="2" id="KW-0808">Transferase</keyword>
<dbReference type="Pfam" id="PF00781">
    <property type="entry name" value="DAGK_cat"/>
    <property type="match status" value="1"/>
</dbReference>
<protein>
    <recommendedName>
        <fullName evidence="7">sphingosine kinase</fullName>
        <ecNumber evidence="7">2.7.1.91</ecNumber>
    </recommendedName>
</protein>
<dbReference type="InterPro" id="IPR017438">
    <property type="entry name" value="ATP-NAD_kinase_N"/>
</dbReference>
<dbReference type="InterPro" id="IPR016064">
    <property type="entry name" value="NAD/diacylglycerol_kinase_sf"/>
</dbReference>
<accession>A0A834ZY78</accession>
<dbReference type="SUPFAM" id="SSF111331">
    <property type="entry name" value="NAD kinase/diacylglycerol kinase-like"/>
    <property type="match status" value="1"/>
</dbReference>
<evidence type="ECO:0000256" key="6">
    <source>
        <dbReference type="ARBA" id="ARBA00023136"/>
    </source>
</evidence>
<dbReference type="EC" id="2.7.1.91" evidence="7"/>
<comment type="caution">
    <text evidence="9">The sequence shown here is derived from an EMBL/GenBank/DDBJ whole genome shotgun (WGS) entry which is preliminary data.</text>
</comment>
<reference evidence="9 10" key="1">
    <citation type="submission" date="2020-04" db="EMBL/GenBank/DDBJ databases">
        <title>Plant Genome Project.</title>
        <authorList>
            <person name="Zhang R.-G."/>
        </authorList>
    </citation>
    <scope>NUCLEOTIDE SEQUENCE [LARGE SCALE GENOMIC DNA]</scope>
    <source>
        <strain evidence="9">YNK0</strain>
        <tissue evidence="9">Leaf</tissue>
    </source>
</reference>
<keyword evidence="10" id="KW-1185">Reference proteome</keyword>
<gene>
    <name evidence="9" type="ORF">HHK36_001967</name>
</gene>
<dbReference type="InterPro" id="IPR045540">
    <property type="entry name" value="YegS/DAGK_C"/>
</dbReference>
<keyword evidence="5" id="KW-0067">ATP-binding</keyword>
<evidence type="ECO:0000256" key="7">
    <source>
        <dbReference type="ARBA" id="ARBA00044037"/>
    </source>
</evidence>
<evidence type="ECO:0000256" key="5">
    <source>
        <dbReference type="ARBA" id="ARBA00022840"/>
    </source>
</evidence>
<dbReference type="GO" id="GO:0005774">
    <property type="term" value="C:vacuolar membrane"/>
    <property type="evidence" value="ECO:0007669"/>
    <property type="project" value="UniProtKB-SubCell"/>
</dbReference>
<evidence type="ECO:0000256" key="1">
    <source>
        <dbReference type="ARBA" id="ARBA00004148"/>
    </source>
</evidence>
<dbReference type="OMA" id="TMGNFYA"/>
<dbReference type="InterPro" id="IPR001206">
    <property type="entry name" value="Diacylglycerol_kinase_cat_dom"/>
</dbReference>
<proteinExistence type="predicted"/>
<name>A0A834ZY78_TETSI</name>
<feature type="domain" description="DAGKc" evidence="8">
    <location>
        <begin position="109"/>
        <end position="256"/>
    </location>
</feature>
<keyword evidence="6" id="KW-0472">Membrane</keyword>
<evidence type="ECO:0000313" key="9">
    <source>
        <dbReference type="EMBL" id="KAF8413970.1"/>
    </source>
</evidence>
<dbReference type="Pfam" id="PF19279">
    <property type="entry name" value="YegS_C"/>
    <property type="match status" value="1"/>
</dbReference>
<dbReference type="GO" id="GO:0005524">
    <property type="term" value="F:ATP binding"/>
    <property type="evidence" value="ECO:0007669"/>
    <property type="project" value="UniProtKB-KW"/>
</dbReference>
<dbReference type="OrthoDB" id="3853857at2759"/>
<dbReference type="Gene3D" id="2.60.200.40">
    <property type="match status" value="1"/>
</dbReference>
<dbReference type="PROSITE" id="PS50146">
    <property type="entry name" value="DAGK"/>
    <property type="match status" value="1"/>
</dbReference>